<evidence type="ECO:0000256" key="4">
    <source>
        <dbReference type="ARBA" id="ARBA00022692"/>
    </source>
</evidence>
<sequence length="1029" mass="116727">MSFLNSLRILEEVVEESQGTLQEHGEPTGEGHEVQEEHDHVHSQPLIILFVFIGLLIGGILRELNKKTKFPYTPMLIIVGIILGNWKDSLGVIGQSAEIVSHINPHILLFVFIPVLIFESGFNCEWYVFKKALFNILILAGPGVLWGAVLLAFSIKVILGYDFEHDQISWAGALTMGSVLSATDPVAVVALLKELGASVRFGHLIEGESLFNDGTAMVFYQVFVELAKPGAVMPSVASVGLNFIRVAGGGPVLGFTMGLIGSLWLRRIIRDDVLTSTITFICCYIVFYMAEFTFFHVSGILSIVVLGLFMSAFGKTKIYPESEHAVHTVWSFCQYGCETIIFLLTGVLIGIKMMDNSTITSNDWVKLFLLYLCMIFMRFVMVATFYKILSKHSYGLSYGEFWVLIWGGLRGALGLTLALMVAVDEELPQRMRELTVFFMAGTATLSLLVNGTTCGALVNYMNLIEDPQIRKKILNNTLKKLVNATQDKHEQLKQNKYLNLANWDLVDEMTGFGELKGEIDQTDRQSLIAGNAKQSIALGGGDNRSTQYGGLEAKEVHSEFRLRILRLLKGLFWERYEEGQCGGEATRMLEESCNICLDNTKESLKVWENVYQNFTSKKTLSYFFKMKDWILIGGLCKSYITRHLAFIYEIVTTFLICAKEAKEIQHEFPVKNTWIRQILDELEHDIQSAERFLTEMSLDYEHIIKSIHSKRAAVSLLEYHKRFISEYKHKGYIDQNDYEVLRKDIDRKIVKIENKVFNWEAPNFALPEFPLFNVLKAEDIRKVKSQTREITFNPNQFLFEKGQTVEQVYIILKGQVLEQFKCQGQQQLETRSGVGAFISCGNVVNNGDALSTCQATTQVTVQSLSLELVKDLMSSEPKFKERIHKGSVIYLVQAAFDQSGPLGKLSENSILEFVSNAKYECTNQKKCLKLPYGGYLIEGKVTERQHVDESLERDEEVTIKSRTYLYANREYYTKPGSSDVCYIEFRDNVETRDSLKNIMNEQEEMETEKKYLSAQVKNTSSYMPPEENA</sequence>
<evidence type="ECO:0000256" key="5">
    <source>
        <dbReference type="ARBA" id="ARBA00022989"/>
    </source>
</evidence>
<organism evidence="14 15">
    <name type="scientific">Pseudocohnilembus persalinus</name>
    <name type="common">Ciliate</name>
    <dbReference type="NCBI Taxonomy" id="266149"/>
    <lineage>
        <taxon>Eukaryota</taxon>
        <taxon>Sar</taxon>
        <taxon>Alveolata</taxon>
        <taxon>Ciliophora</taxon>
        <taxon>Intramacronucleata</taxon>
        <taxon>Oligohymenophorea</taxon>
        <taxon>Scuticociliatia</taxon>
        <taxon>Philasterida</taxon>
        <taxon>Pseudocohnilembidae</taxon>
        <taxon>Pseudocohnilembus</taxon>
    </lineage>
</organism>
<dbReference type="Pfam" id="PF00999">
    <property type="entry name" value="Na_H_Exchanger"/>
    <property type="match status" value="1"/>
</dbReference>
<keyword evidence="7" id="KW-0406">Ion transport</keyword>
<dbReference type="InterPro" id="IPR018490">
    <property type="entry name" value="cNMP-bd_dom_sf"/>
</dbReference>
<keyword evidence="8 12" id="KW-0472">Membrane</keyword>
<dbReference type="Proteomes" id="UP000054937">
    <property type="component" value="Unassembled WGS sequence"/>
</dbReference>
<dbReference type="PANTHER" id="PTHR10110:SF86">
    <property type="entry name" value="SODIUM_HYDROGEN EXCHANGER 7"/>
    <property type="match status" value="1"/>
</dbReference>
<dbReference type="Gene3D" id="6.10.140.1330">
    <property type="match status" value="1"/>
</dbReference>
<dbReference type="InterPro" id="IPR018422">
    <property type="entry name" value="Cation/H_exchanger_CPA1"/>
</dbReference>
<dbReference type="OrthoDB" id="441412at2759"/>
<comment type="caution">
    <text evidence="14">The sequence shown here is derived from an EMBL/GenBank/DDBJ whole genome shotgun (WGS) entry which is preliminary data.</text>
</comment>
<reference evidence="14 15" key="1">
    <citation type="journal article" date="2015" name="Sci. Rep.">
        <title>Genome of the facultative scuticociliatosis pathogen Pseudocohnilembus persalinus provides insight into its virulence through horizontal gene transfer.</title>
        <authorList>
            <person name="Xiong J."/>
            <person name="Wang G."/>
            <person name="Cheng J."/>
            <person name="Tian M."/>
            <person name="Pan X."/>
            <person name="Warren A."/>
            <person name="Jiang C."/>
            <person name="Yuan D."/>
            <person name="Miao W."/>
        </authorList>
    </citation>
    <scope>NUCLEOTIDE SEQUENCE [LARGE SCALE GENOMIC DNA]</scope>
    <source>
        <strain evidence="14">36N120E</strain>
    </source>
</reference>
<feature type="transmembrane region" description="Helical" evidence="12">
    <location>
        <begin position="170"/>
        <end position="192"/>
    </location>
</feature>
<evidence type="ECO:0000256" key="2">
    <source>
        <dbReference type="ARBA" id="ARBA00022448"/>
    </source>
</evidence>
<feature type="transmembrane region" description="Helical" evidence="12">
    <location>
        <begin position="369"/>
        <end position="389"/>
    </location>
</feature>
<evidence type="ECO:0000256" key="12">
    <source>
        <dbReference type="SAM" id="Phobius"/>
    </source>
</evidence>
<dbReference type="PANTHER" id="PTHR10110">
    <property type="entry name" value="SODIUM/HYDROGEN EXCHANGER"/>
    <property type="match status" value="1"/>
</dbReference>
<evidence type="ECO:0000256" key="9">
    <source>
        <dbReference type="ARBA" id="ARBA00023201"/>
    </source>
</evidence>
<feature type="transmembrane region" description="Helical" evidence="12">
    <location>
        <begin position="70"/>
        <end position="86"/>
    </location>
</feature>
<feature type="domain" description="Cyclic nucleotide-binding" evidence="13">
    <location>
        <begin position="771"/>
        <end position="882"/>
    </location>
</feature>
<evidence type="ECO:0000256" key="10">
    <source>
        <dbReference type="SAM" id="Coils"/>
    </source>
</evidence>
<keyword evidence="10" id="KW-0175">Coiled coil</keyword>
<feature type="transmembrane region" description="Helical" evidence="12">
    <location>
        <begin position="325"/>
        <end position="349"/>
    </location>
</feature>
<feature type="transmembrane region" description="Helical" evidence="12">
    <location>
        <begin position="106"/>
        <end position="129"/>
    </location>
</feature>
<feature type="region of interest" description="Disordered" evidence="11">
    <location>
        <begin position="17"/>
        <end position="36"/>
    </location>
</feature>
<feature type="transmembrane region" description="Helical" evidence="12">
    <location>
        <begin position="295"/>
        <end position="313"/>
    </location>
</feature>
<feature type="transmembrane region" description="Helical" evidence="12">
    <location>
        <begin position="272"/>
        <end position="289"/>
    </location>
</feature>
<feature type="transmembrane region" description="Helical" evidence="12">
    <location>
        <begin position="435"/>
        <end position="461"/>
    </location>
</feature>
<feature type="transmembrane region" description="Helical" evidence="12">
    <location>
        <begin position="136"/>
        <end position="158"/>
    </location>
</feature>
<feature type="transmembrane region" description="Helical" evidence="12">
    <location>
        <begin position="243"/>
        <end position="265"/>
    </location>
</feature>
<evidence type="ECO:0000256" key="3">
    <source>
        <dbReference type="ARBA" id="ARBA00022475"/>
    </source>
</evidence>
<keyword evidence="3" id="KW-1003">Cell membrane</keyword>
<evidence type="ECO:0000256" key="6">
    <source>
        <dbReference type="ARBA" id="ARBA00023053"/>
    </source>
</evidence>
<protein>
    <submittedName>
        <fullName evidence="14">Cyclic nucleotide-binding protein</fullName>
    </submittedName>
</protein>
<dbReference type="InterPro" id="IPR006153">
    <property type="entry name" value="Cation/H_exchanger_TM"/>
</dbReference>
<dbReference type="InterPro" id="IPR014710">
    <property type="entry name" value="RmlC-like_jellyroll"/>
</dbReference>
<evidence type="ECO:0000256" key="11">
    <source>
        <dbReference type="SAM" id="MobiDB-lite"/>
    </source>
</evidence>
<accession>A0A0V0QIX8</accession>
<dbReference type="Pfam" id="PF00027">
    <property type="entry name" value="cNMP_binding"/>
    <property type="match status" value="1"/>
</dbReference>
<keyword evidence="2" id="KW-0813">Transport</keyword>
<proteinExistence type="predicted"/>
<keyword evidence="5 12" id="KW-1133">Transmembrane helix</keyword>
<keyword evidence="6" id="KW-0915">Sodium</keyword>
<dbReference type="InParanoid" id="A0A0V0QIX8"/>
<dbReference type="GO" id="GO:0051453">
    <property type="term" value="P:regulation of intracellular pH"/>
    <property type="evidence" value="ECO:0007669"/>
    <property type="project" value="TreeGrafter"/>
</dbReference>
<feature type="transmembrane region" description="Helical" evidence="12">
    <location>
        <begin position="43"/>
        <end position="61"/>
    </location>
</feature>
<dbReference type="EMBL" id="LDAU01000157">
    <property type="protein sequence ID" value="KRX02135.1"/>
    <property type="molecule type" value="Genomic_DNA"/>
</dbReference>
<gene>
    <name evidence="14" type="ORF">PPERSA_06330</name>
</gene>
<dbReference type="Gene3D" id="2.60.120.10">
    <property type="entry name" value="Jelly Rolls"/>
    <property type="match status" value="1"/>
</dbReference>
<dbReference type="OMA" id="SICPQKL"/>
<evidence type="ECO:0000313" key="14">
    <source>
        <dbReference type="EMBL" id="KRX02135.1"/>
    </source>
</evidence>
<dbReference type="GO" id="GO:0005886">
    <property type="term" value="C:plasma membrane"/>
    <property type="evidence" value="ECO:0007669"/>
    <property type="project" value="UniProtKB-SubCell"/>
</dbReference>
<evidence type="ECO:0000313" key="15">
    <source>
        <dbReference type="Proteomes" id="UP000054937"/>
    </source>
</evidence>
<dbReference type="InterPro" id="IPR000595">
    <property type="entry name" value="cNMP-bd_dom"/>
</dbReference>
<dbReference type="CDD" id="cd00038">
    <property type="entry name" value="CAP_ED"/>
    <property type="match status" value="1"/>
</dbReference>
<evidence type="ECO:0000256" key="7">
    <source>
        <dbReference type="ARBA" id="ARBA00023065"/>
    </source>
</evidence>
<dbReference type="GO" id="GO:0015385">
    <property type="term" value="F:sodium:proton antiporter activity"/>
    <property type="evidence" value="ECO:0007669"/>
    <property type="project" value="InterPro"/>
</dbReference>
<feature type="compositionally biased region" description="Basic and acidic residues" evidence="11">
    <location>
        <begin position="23"/>
        <end position="36"/>
    </location>
</feature>
<feature type="transmembrane region" description="Helical" evidence="12">
    <location>
        <begin position="401"/>
        <end position="423"/>
    </location>
</feature>
<feature type="coiled-coil region" evidence="10">
    <location>
        <begin position="988"/>
        <end position="1015"/>
    </location>
</feature>
<dbReference type="GO" id="GO:0098719">
    <property type="term" value="P:sodium ion import across plasma membrane"/>
    <property type="evidence" value="ECO:0007669"/>
    <property type="project" value="TreeGrafter"/>
</dbReference>
<keyword evidence="9" id="KW-0739">Sodium transport</keyword>
<dbReference type="PROSITE" id="PS50042">
    <property type="entry name" value="CNMP_BINDING_3"/>
    <property type="match status" value="1"/>
</dbReference>
<name>A0A0V0QIX8_PSEPJ</name>
<keyword evidence="15" id="KW-1185">Reference proteome</keyword>
<dbReference type="GO" id="GO:0015386">
    <property type="term" value="F:potassium:proton antiporter activity"/>
    <property type="evidence" value="ECO:0007669"/>
    <property type="project" value="TreeGrafter"/>
</dbReference>
<dbReference type="AlphaFoldDB" id="A0A0V0QIX8"/>
<keyword evidence="4 12" id="KW-0812">Transmembrane</keyword>
<evidence type="ECO:0000259" key="13">
    <source>
        <dbReference type="PROSITE" id="PS50042"/>
    </source>
</evidence>
<comment type="subcellular location">
    <subcellularLocation>
        <location evidence="1">Cell membrane</location>
        <topology evidence="1">Multi-pass membrane protein</topology>
    </subcellularLocation>
</comment>
<dbReference type="SUPFAM" id="SSF51206">
    <property type="entry name" value="cAMP-binding domain-like"/>
    <property type="match status" value="1"/>
</dbReference>
<evidence type="ECO:0000256" key="1">
    <source>
        <dbReference type="ARBA" id="ARBA00004651"/>
    </source>
</evidence>
<evidence type="ECO:0000256" key="8">
    <source>
        <dbReference type="ARBA" id="ARBA00023136"/>
    </source>
</evidence>